<dbReference type="AlphaFoldDB" id="A0A1W1E1M0"/>
<name>A0A1W1E1M0_9ZZZZ</name>
<gene>
    <name evidence="1" type="ORF">MNB_SUP05-SYMBIONT-5-908</name>
</gene>
<organism evidence="1">
    <name type="scientific">hydrothermal vent metagenome</name>
    <dbReference type="NCBI Taxonomy" id="652676"/>
    <lineage>
        <taxon>unclassified sequences</taxon>
        <taxon>metagenomes</taxon>
        <taxon>ecological metagenomes</taxon>
    </lineage>
</organism>
<sequence>MVLVGDWKEYLQQVQDNKMSQLQKHTRIGRILDSDKFISRDVVKTKIKKE</sequence>
<reference evidence="1" key="1">
    <citation type="submission" date="2016-10" db="EMBL/GenBank/DDBJ databases">
        <authorList>
            <person name="de Groot N.N."/>
        </authorList>
    </citation>
    <scope>NUCLEOTIDE SEQUENCE</scope>
</reference>
<proteinExistence type="predicted"/>
<dbReference type="EMBL" id="FPHZ01000097">
    <property type="protein sequence ID" value="SFV87862.1"/>
    <property type="molecule type" value="Genomic_DNA"/>
</dbReference>
<accession>A0A1W1E1M0</accession>
<protein>
    <submittedName>
        <fullName evidence="1">Uncharacterized protein</fullName>
    </submittedName>
</protein>
<evidence type="ECO:0000313" key="1">
    <source>
        <dbReference type="EMBL" id="SFV87862.1"/>
    </source>
</evidence>